<keyword evidence="3" id="KW-0863">Zinc-finger</keyword>
<protein>
    <submittedName>
        <fullName evidence="5">Uncharacterized protein</fullName>
    </submittedName>
</protein>
<dbReference type="SUPFAM" id="SSF57667">
    <property type="entry name" value="beta-beta-alpha zinc fingers"/>
    <property type="match status" value="5"/>
</dbReference>
<keyword evidence="2" id="KW-0677">Repeat</keyword>
<dbReference type="InterPro" id="IPR013087">
    <property type="entry name" value="Znf_C2H2_type"/>
</dbReference>
<organism evidence="5">
    <name type="scientific">Cyprideis torosa</name>
    <dbReference type="NCBI Taxonomy" id="163714"/>
    <lineage>
        <taxon>Eukaryota</taxon>
        <taxon>Metazoa</taxon>
        <taxon>Ecdysozoa</taxon>
        <taxon>Arthropoda</taxon>
        <taxon>Crustacea</taxon>
        <taxon>Oligostraca</taxon>
        <taxon>Ostracoda</taxon>
        <taxon>Podocopa</taxon>
        <taxon>Podocopida</taxon>
        <taxon>Cytherocopina</taxon>
        <taxon>Cytheroidea</taxon>
        <taxon>Cytherideidae</taxon>
        <taxon>Cyprideis</taxon>
    </lineage>
</organism>
<evidence type="ECO:0000256" key="1">
    <source>
        <dbReference type="ARBA" id="ARBA00022723"/>
    </source>
</evidence>
<dbReference type="PROSITE" id="PS50157">
    <property type="entry name" value="ZINC_FINGER_C2H2_2"/>
    <property type="match status" value="7"/>
</dbReference>
<sequence length="406" mass="45995">KLKSTEPSDFEVPRADDGYALPKFDGVEVLNDHHGFSESGETAPLMDIVPGSIDNKIQTSVASDQIEVSEDGGTVRNRKNSRGVCGKSLSTNRNLRSHEFTHTEDKPFACKTGGKSFALSSVLSRHKLTHTGQKPFACRICGKLFAQSGNLTTHKLTHTGGKAFACRICGKAFAYRSVLSSHELIHSGEKPYFCRVCGKSFAGSSSLSTHTLIHTRETLHLHNLWKIIFTEQRFVYAQVDTYWRKAIQLLCLWESLQPTEQLADSRIQFTRKKEKRFDCSVCRDGFRSKSKLLCHEKKHSDGNQATCALCCQPFRLVEDLEKHLKWHIQSAFNRQSSLRSHEFTHKKEKRFHCLVCGDGFRSRSGLHYHEKKHSEGNQSTCALCDQPFGLMEDLEKHLKWHIQSGL</sequence>
<dbReference type="InterPro" id="IPR036236">
    <property type="entry name" value="Znf_C2H2_sf"/>
</dbReference>
<dbReference type="OrthoDB" id="8922241at2759"/>
<proteinExistence type="predicted"/>
<name>A0A7R8WJL0_9CRUS</name>
<dbReference type="PANTHER" id="PTHR24379:SF121">
    <property type="entry name" value="C2H2-TYPE DOMAIN-CONTAINING PROTEIN"/>
    <property type="match status" value="1"/>
</dbReference>
<dbReference type="PROSITE" id="PS00028">
    <property type="entry name" value="ZINC_FINGER_C2H2_1"/>
    <property type="match status" value="7"/>
</dbReference>
<evidence type="ECO:0000256" key="2">
    <source>
        <dbReference type="ARBA" id="ARBA00022737"/>
    </source>
</evidence>
<reference evidence="5" key="1">
    <citation type="submission" date="2020-11" db="EMBL/GenBank/DDBJ databases">
        <authorList>
            <person name="Tran Van P."/>
        </authorList>
    </citation>
    <scope>NUCLEOTIDE SEQUENCE</scope>
</reference>
<dbReference type="FunFam" id="3.30.160.60:FF:000557">
    <property type="entry name" value="zinc finger and SCAN domain-containing protein 29"/>
    <property type="match status" value="2"/>
</dbReference>
<dbReference type="SMART" id="SM00355">
    <property type="entry name" value="ZnF_C2H2"/>
    <property type="match status" value="9"/>
</dbReference>
<dbReference type="Pfam" id="PF00096">
    <property type="entry name" value="zf-C2H2"/>
    <property type="match status" value="3"/>
</dbReference>
<dbReference type="AlphaFoldDB" id="A0A7R8WJL0"/>
<keyword evidence="1" id="KW-0479">Metal-binding</keyword>
<keyword evidence="4" id="KW-0862">Zinc</keyword>
<feature type="non-terminal residue" evidence="5">
    <location>
        <position position="1"/>
    </location>
</feature>
<dbReference type="PANTHER" id="PTHR24379">
    <property type="entry name" value="KRAB AND ZINC FINGER DOMAIN-CONTAINING"/>
    <property type="match status" value="1"/>
</dbReference>
<evidence type="ECO:0000256" key="4">
    <source>
        <dbReference type="ARBA" id="ARBA00022833"/>
    </source>
</evidence>
<dbReference type="GO" id="GO:0008270">
    <property type="term" value="F:zinc ion binding"/>
    <property type="evidence" value="ECO:0007669"/>
    <property type="project" value="UniProtKB-KW"/>
</dbReference>
<dbReference type="FunFam" id="3.30.160.60:FF:000100">
    <property type="entry name" value="Zinc finger 45-like"/>
    <property type="match status" value="1"/>
</dbReference>
<dbReference type="EMBL" id="OB665398">
    <property type="protein sequence ID" value="CAD7232959.1"/>
    <property type="molecule type" value="Genomic_DNA"/>
</dbReference>
<dbReference type="FunFam" id="3.30.160.60:FF:000688">
    <property type="entry name" value="zinc finger protein 197 isoform X1"/>
    <property type="match status" value="1"/>
</dbReference>
<evidence type="ECO:0000313" key="5">
    <source>
        <dbReference type="EMBL" id="CAD7232959.1"/>
    </source>
</evidence>
<gene>
    <name evidence="5" type="ORF">CTOB1V02_LOCUS10784</name>
</gene>
<dbReference type="Gene3D" id="3.30.160.60">
    <property type="entry name" value="Classic Zinc Finger"/>
    <property type="match status" value="7"/>
</dbReference>
<evidence type="ECO:0000256" key="3">
    <source>
        <dbReference type="ARBA" id="ARBA00022771"/>
    </source>
</evidence>
<accession>A0A7R8WJL0</accession>